<keyword evidence="1" id="KW-0472">Membrane</keyword>
<dbReference type="InterPro" id="IPR048389">
    <property type="entry name" value="YciQ-like_C"/>
</dbReference>
<feature type="domain" description="Predicted membrane protein YciQ-like C-terminal" evidence="4">
    <location>
        <begin position="288"/>
        <end position="477"/>
    </location>
</feature>
<dbReference type="AlphaFoldDB" id="A0A511Z9M5"/>
<dbReference type="EMBL" id="BJYL01000033">
    <property type="protein sequence ID" value="GEN84156.1"/>
    <property type="molecule type" value="Genomic_DNA"/>
</dbReference>
<comment type="caution">
    <text evidence="5">The sequence shown here is derived from an EMBL/GenBank/DDBJ whole genome shotgun (WGS) entry which is preliminary data.</text>
</comment>
<evidence type="ECO:0000259" key="3">
    <source>
        <dbReference type="Pfam" id="PF09972"/>
    </source>
</evidence>
<evidence type="ECO:0000256" key="1">
    <source>
        <dbReference type="SAM" id="Phobius"/>
    </source>
</evidence>
<feature type="transmembrane region" description="Helical" evidence="1">
    <location>
        <begin position="459"/>
        <end position="476"/>
    </location>
</feature>
<evidence type="ECO:0000313" key="6">
    <source>
        <dbReference type="Proteomes" id="UP000321901"/>
    </source>
</evidence>
<evidence type="ECO:0000313" key="5">
    <source>
        <dbReference type="EMBL" id="GEN84156.1"/>
    </source>
</evidence>
<evidence type="ECO:0008006" key="7">
    <source>
        <dbReference type="Google" id="ProtNLM"/>
    </source>
</evidence>
<keyword evidence="6" id="KW-1185">Reference proteome</keyword>
<dbReference type="RefSeq" id="WP_170232700.1">
    <property type="nucleotide sequence ID" value="NZ_BJYL01000033.1"/>
</dbReference>
<organism evidence="5 6">
    <name type="scientific">Sporosarcina luteola</name>
    <dbReference type="NCBI Taxonomy" id="582850"/>
    <lineage>
        <taxon>Bacteria</taxon>
        <taxon>Bacillati</taxon>
        <taxon>Bacillota</taxon>
        <taxon>Bacilli</taxon>
        <taxon>Bacillales</taxon>
        <taxon>Caryophanaceae</taxon>
        <taxon>Sporosarcina</taxon>
    </lineage>
</organism>
<reference evidence="5 6" key="1">
    <citation type="submission" date="2019-07" db="EMBL/GenBank/DDBJ databases">
        <title>Whole genome shotgun sequence of Sporosarcina luteola NBRC 105378.</title>
        <authorList>
            <person name="Hosoyama A."/>
            <person name="Uohara A."/>
            <person name="Ohji S."/>
            <person name="Ichikawa N."/>
        </authorList>
    </citation>
    <scope>NUCLEOTIDE SEQUENCE [LARGE SCALE GENOMIC DNA]</scope>
    <source>
        <strain evidence="5 6">NBRC 105378</strain>
    </source>
</reference>
<dbReference type="InterPro" id="IPR018702">
    <property type="entry name" value="DUF2207"/>
</dbReference>
<feature type="transmembrane region" description="Helical" evidence="1">
    <location>
        <begin position="434"/>
        <end position="453"/>
    </location>
</feature>
<feature type="signal peptide" evidence="2">
    <location>
        <begin position="1"/>
        <end position="21"/>
    </location>
</feature>
<gene>
    <name evidence="5" type="ORF">SLU01_24680</name>
</gene>
<evidence type="ECO:0000259" key="4">
    <source>
        <dbReference type="Pfam" id="PF20990"/>
    </source>
</evidence>
<dbReference type="Pfam" id="PF09972">
    <property type="entry name" value="DUF2207"/>
    <property type="match status" value="1"/>
</dbReference>
<accession>A0A511Z9M5</accession>
<feature type="transmembrane region" description="Helical" evidence="1">
    <location>
        <begin position="248"/>
        <end position="270"/>
    </location>
</feature>
<sequence length="645" mass="72139">MRKVLLLMMTLFILSPTTTHAKSYTVDRVQIKGWVQPDGEMLVNEVFTYTMDGSFSRLTRSFPEEHIGQVRNFEAYVIHDEGPVVGEIDDSTLSKAEVSAKGVTYSTSVQAENETVSVLYVYRMQNAVKSYDTYSDLAVTFFEDGVNHDEDINNISIDYVLPGDVGESSVNGFIHDRAGQVHKVYRNGVSFHTPKSAAYTETGTRVFFPSMIMTEQSKYTAPLPLQDAIRQERDLIAKNESRWSNIPFAIKVADGLRIIFMVLIVLILLLRQRIFPLFGSTDLVLRTDPTYLAFVDRNGKFNRKSFLSGLFSLVEKGVIKVEMTDSAARFLDKKGSPEKTLVFHLLQSNEQLKKSNQKLLPHEQYLMTWLFKGRVGHRKFHLHDMAGPSEHGEKKNRNHLRKQLQFHKNHETWHEDVLQLMIEAGALSTRLPKIIKMAIFFLLTVAIIFGFYADGAGGWGIAFPVIVAILGYYFYIANPGKRWPAIVFFIGLFSTGAQTADADLTNAVLETVIVGAVLFLVTPRAMTKSLTALYTKMSIAKFRLQMKWGVPQHLHPEDIDLWMTRAYLLNSSKKRMPKLRGRLPEAYPLTPLFAMQMDPLYFAYSTWGPQMSASKGGSSYSGGGDYGGGYSGGGGDGGGGGAGAD</sequence>
<dbReference type="Proteomes" id="UP000321901">
    <property type="component" value="Unassembled WGS sequence"/>
</dbReference>
<feature type="domain" description="DUF2207" evidence="3">
    <location>
        <begin position="26"/>
        <end position="207"/>
    </location>
</feature>
<feature type="chain" id="PRO_5021740880" description="DUF2207 domain-containing protein" evidence="2">
    <location>
        <begin position="22"/>
        <end position="645"/>
    </location>
</feature>
<proteinExistence type="predicted"/>
<feature type="transmembrane region" description="Helical" evidence="1">
    <location>
        <begin position="483"/>
        <end position="500"/>
    </location>
</feature>
<name>A0A511Z9M5_9BACL</name>
<keyword evidence="1" id="KW-0812">Transmembrane</keyword>
<dbReference type="Pfam" id="PF20990">
    <property type="entry name" value="DUF2207_C"/>
    <property type="match status" value="1"/>
</dbReference>
<keyword evidence="2" id="KW-0732">Signal</keyword>
<evidence type="ECO:0000256" key="2">
    <source>
        <dbReference type="SAM" id="SignalP"/>
    </source>
</evidence>
<keyword evidence="1" id="KW-1133">Transmembrane helix</keyword>
<protein>
    <recommendedName>
        <fullName evidence="7">DUF2207 domain-containing protein</fullName>
    </recommendedName>
</protein>